<feature type="compositionally biased region" description="Gly residues" evidence="1">
    <location>
        <begin position="23"/>
        <end position="33"/>
    </location>
</feature>
<dbReference type="Pfam" id="PF14230">
    <property type="entry name" value="DUF4333"/>
    <property type="match status" value="1"/>
</dbReference>
<feature type="compositionally biased region" description="Basic and acidic residues" evidence="1">
    <location>
        <begin position="41"/>
        <end position="63"/>
    </location>
</feature>
<feature type="domain" description="DUF4333" evidence="3">
    <location>
        <begin position="246"/>
        <end position="322"/>
    </location>
</feature>
<evidence type="ECO:0000256" key="1">
    <source>
        <dbReference type="SAM" id="MobiDB-lite"/>
    </source>
</evidence>
<evidence type="ECO:0000256" key="2">
    <source>
        <dbReference type="SAM" id="Phobius"/>
    </source>
</evidence>
<feature type="compositionally biased region" description="Gly residues" evidence="1">
    <location>
        <begin position="83"/>
        <end position="99"/>
    </location>
</feature>
<feature type="compositionally biased region" description="Low complexity" evidence="1">
    <location>
        <begin position="134"/>
        <end position="156"/>
    </location>
</feature>
<feature type="region of interest" description="Disordered" evidence="1">
    <location>
        <begin position="1"/>
        <end position="224"/>
    </location>
</feature>
<organism evidence="4 5">
    <name type="scientific">Pseudonocardia humida</name>
    <dbReference type="NCBI Taxonomy" id="2800819"/>
    <lineage>
        <taxon>Bacteria</taxon>
        <taxon>Bacillati</taxon>
        <taxon>Actinomycetota</taxon>
        <taxon>Actinomycetes</taxon>
        <taxon>Pseudonocardiales</taxon>
        <taxon>Pseudonocardiaceae</taxon>
        <taxon>Pseudonocardia</taxon>
    </lineage>
</organism>
<feature type="transmembrane region" description="Helical" evidence="2">
    <location>
        <begin position="232"/>
        <end position="252"/>
    </location>
</feature>
<feature type="compositionally biased region" description="Low complexity" evidence="1">
    <location>
        <begin position="100"/>
        <end position="113"/>
    </location>
</feature>
<accession>A0ABT0ZZN1</accession>
<keyword evidence="2" id="KW-1133">Transmembrane helix</keyword>
<dbReference type="EMBL" id="JAGSOV010000028">
    <property type="protein sequence ID" value="MCO1656084.1"/>
    <property type="molecule type" value="Genomic_DNA"/>
</dbReference>
<dbReference type="InterPro" id="IPR025637">
    <property type="entry name" value="DUF4333"/>
</dbReference>
<evidence type="ECO:0000313" key="5">
    <source>
        <dbReference type="Proteomes" id="UP001165283"/>
    </source>
</evidence>
<keyword evidence="5" id="KW-1185">Reference proteome</keyword>
<dbReference type="RefSeq" id="WP_252438464.1">
    <property type="nucleotide sequence ID" value="NZ_JAGSOV010000028.1"/>
</dbReference>
<feature type="compositionally biased region" description="Gly residues" evidence="1">
    <location>
        <begin position="114"/>
        <end position="133"/>
    </location>
</feature>
<dbReference type="Proteomes" id="UP001165283">
    <property type="component" value="Unassembled WGS sequence"/>
</dbReference>
<name>A0ABT0ZZN1_9PSEU</name>
<keyword evidence="2" id="KW-0812">Transmembrane</keyword>
<evidence type="ECO:0000259" key="3">
    <source>
        <dbReference type="Pfam" id="PF14230"/>
    </source>
</evidence>
<reference evidence="4" key="1">
    <citation type="submission" date="2021-04" db="EMBL/GenBank/DDBJ databases">
        <title>Pseudonocardia sp. nov., isolated from sandy soil of mangrove forest.</title>
        <authorList>
            <person name="Zan Z."/>
            <person name="Huang R."/>
            <person name="Liu W."/>
        </authorList>
    </citation>
    <scope>NUCLEOTIDE SEQUENCE</scope>
    <source>
        <strain evidence="4">S2-4</strain>
    </source>
</reference>
<keyword evidence="2" id="KW-0472">Membrane</keyword>
<feature type="compositionally biased region" description="Gly residues" evidence="1">
    <location>
        <begin position="157"/>
        <end position="181"/>
    </location>
</feature>
<protein>
    <submittedName>
        <fullName evidence="4">DUF4333 domain-containing protein</fullName>
    </submittedName>
</protein>
<evidence type="ECO:0000313" key="4">
    <source>
        <dbReference type="EMBL" id="MCO1656084.1"/>
    </source>
</evidence>
<proteinExistence type="predicted"/>
<comment type="caution">
    <text evidence="4">The sequence shown here is derived from an EMBL/GenBank/DDBJ whole genome shotgun (WGS) entry which is preliminary data.</text>
</comment>
<gene>
    <name evidence="4" type="ORF">KDL28_13575</name>
</gene>
<sequence>MSTPQGPGQSPEHPSDQPEWGKGPAGGWGGAGRQGEQPDLDNDRTRPVTKEDVAAAAERHGRAEQPPGGQPPGGATQGEPRHGGGQPGWGGQPYGGGQQQYGAQPGYGDQQQWGGYGQPGQPGGQQPYGGQPGYGAQPGQQGWGEQQYGQQQYGQPQGYGGQYGQPGQQGYGGQQQGGWGGQDQQPGQQAWGGQGQATQHWPGDPNQQQWGGGYPPLPDAPAQGGGRSKMPLILGIVAAVLIAAAVGVLGFWTPGFFVTKVFDTGAVQAGVQKVLTDEYGLAVESVTCGQDIRVDNGATFECDATIDGQPRKVPVKVTSAEGDYEVGRPA</sequence>